<keyword evidence="6" id="KW-1185">Reference proteome</keyword>
<dbReference type="InterPro" id="IPR018062">
    <property type="entry name" value="HTH_AraC-typ_CS"/>
</dbReference>
<evidence type="ECO:0000256" key="1">
    <source>
        <dbReference type="ARBA" id="ARBA00023015"/>
    </source>
</evidence>
<dbReference type="GO" id="GO:0003700">
    <property type="term" value="F:DNA-binding transcription factor activity"/>
    <property type="evidence" value="ECO:0007669"/>
    <property type="project" value="InterPro"/>
</dbReference>
<dbReference type="RefSeq" id="WP_158765650.1">
    <property type="nucleotide sequence ID" value="NZ_CP047045.1"/>
</dbReference>
<dbReference type="KEGG" id="tsv:DSM104635_01563"/>
<evidence type="ECO:0000256" key="3">
    <source>
        <dbReference type="ARBA" id="ARBA00023163"/>
    </source>
</evidence>
<protein>
    <submittedName>
        <fullName evidence="5">Right origin-binding protein</fullName>
    </submittedName>
</protein>
<dbReference type="PANTHER" id="PTHR46796">
    <property type="entry name" value="HTH-TYPE TRANSCRIPTIONAL ACTIVATOR RHAS-RELATED"/>
    <property type="match status" value="1"/>
</dbReference>
<reference evidence="6" key="1">
    <citation type="submission" date="2019-12" db="EMBL/GenBank/DDBJ databases">
        <title>Complete genome of Terracaulis silvestris 0127_4.</title>
        <authorList>
            <person name="Vieira S."/>
            <person name="Riedel T."/>
            <person name="Sproer C."/>
            <person name="Pascual J."/>
            <person name="Boedeker C."/>
            <person name="Overmann J."/>
        </authorList>
    </citation>
    <scope>NUCLEOTIDE SEQUENCE [LARGE SCALE GENOMIC DNA]</scope>
    <source>
        <strain evidence="6">0127_4</strain>
    </source>
</reference>
<dbReference type="InterPro" id="IPR020449">
    <property type="entry name" value="Tscrpt_reg_AraC-type_HTH"/>
</dbReference>
<dbReference type="PROSITE" id="PS01124">
    <property type="entry name" value="HTH_ARAC_FAMILY_2"/>
    <property type="match status" value="1"/>
</dbReference>
<dbReference type="Gene3D" id="1.10.10.60">
    <property type="entry name" value="Homeodomain-like"/>
    <property type="match status" value="2"/>
</dbReference>
<dbReference type="SUPFAM" id="SSF46689">
    <property type="entry name" value="Homeodomain-like"/>
    <property type="match status" value="2"/>
</dbReference>
<sequence length="296" mass="32461">MNETHPSRGRYQVAGVIESSVGRGWRGISAELRSHDPGEIAGYEPLLTEIGVSIRGDTVVTRHAHGIRQRIVTRPGTMGIVPVGVREDFAHVSNFADEIVHIYLAVDSFAALTKRMSRNFGPGALRYDAGFEDPLIFGVALALVGELRDETSCGDLLAETLADTLAMRLLNKYSTWSGGPYQVVRKAKALAARRLKRVLSYIEENLTREITIDQLASVASLSRFHFSRMFKAATGRSPSSFIGMQRLELAKSLLADGGTIAEVADACRFSSASNFVRAFRRTAGVTPAQYRSQREQ</sequence>
<evidence type="ECO:0000256" key="2">
    <source>
        <dbReference type="ARBA" id="ARBA00023125"/>
    </source>
</evidence>
<dbReference type="PROSITE" id="PS00041">
    <property type="entry name" value="HTH_ARAC_FAMILY_1"/>
    <property type="match status" value="1"/>
</dbReference>
<dbReference type="PANTHER" id="PTHR46796:SF6">
    <property type="entry name" value="ARAC SUBFAMILY"/>
    <property type="match status" value="1"/>
</dbReference>
<feature type="domain" description="HTH araC/xylS-type" evidence="4">
    <location>
        <begin position="196"/>
        <end position="293"/>
    </location>
</feature>
<accession>A0A6I6MU87</accession>
<evidence type="ECO:0000259" key="4">
    <source>
        <dbReference type="PROSITE" id="PS01124"/>
    </source>
</evidence>
<evidence type="ECO:0000313" key="5">
    <source>
        <dbReference type="EMBL" id="QGZ94733.1"/>
    </source>
</evidence>
<dbReference type="PRINTS" id="PR00032">
    <property type="entry name" value="HTHARAC"/>
</dbReference>
<name>A0A6I6MU87_9CAUL</name>
<dbReference type="Pfam" id="PF12833">
    <property type="entry name" value="HTH_18"/>
    <property type="match status" value="1"/>
</dbReference>
<keyword evidence="2" id="KW-0238">DNA-binding</keyword>
<dbReference type="InterPro" id="IPR009057">
    <property type="entry name" value="Homeodomain-like_sf"/>
</dbReference>
<gene>
    <name evidence="5" type="primary">rob_2</name>
    <name evidence="5" type="ORF">DSM104635_01563</name>
</gene>
<keyword evidence="3" id="KW-0804">Transcription</keyword>
<evidence type="ECO:0000313" key="6">
    <source>
        <dbReference type="Proteomes" id="UP000431269"/>
    </source>
</evidence>
<dbReference type="EMBL" id="CP047045">
    <property type="protein sequence ID" value="QGZ94733.1"/>
    <property type="molecule type" value="Genomic_DNA"/>
</dbReference>
<keyword evidence="1" id="KW-0805">Transcription regulation</keyword>
<dbReference type="InterPro" id="IPR018060">
    <property type="entry name" value="HTH_AraC"/>
</dbReference>
<dbReference type="AlphaFoldDB" id="A0A6I6MU87"/>
<dbReference type="InterPro" id="IPR050204">
    <property type="entry name" value="AraC_XylS_family_regulators"/>
</dbReference>
<dbReference type="SMART" id="SM00342">
    <property type="entry name" value="HTH_ARAC"/>
    <property type="match status" value="1"/>
</dbReference>
<dbReference type="GO" id="GO:0043565">
    <property type="term" value="F:sequence-specific DNA binding"/>
    <property type="evidence" value="ECO:0007669"/>
    <property type="project" value="InterPro"/>
</dbReference>
<organism evidence="5 6">
    <name type="scientific">Terricaulis silvestris</name>
    <dbReference type="NCBI Taxonomy" id="2686094"/>
    <lineage>
        <taxon>Bacteria</taxon>
        <taxon>Pseudomonadati</taxon>
        <taxon>Pseudomonadota</taxon>
        <taxon>Alphaproteobacteria</taxon>
        <taxon>Caulobacterales</taxon>
        <taxon>Caulobacteraceae</taxon>
        <taxon>Terricaulis</taxon>
    </lineage>
</organism>
<dbReference type="Proteomes" id="UP000431269">
    <property type="component" value="Chromosome"/>
</dbReference>
<proteinExistence type="predicted"/>